<dbReference type="SUPFAM" id="SSF53448">
    <property type="entry name" value="Nucleotide-diphospho-sugar transferases"/>
    <property type="match status" value="1"/>
</dbReference>
<dbReference type="EMBL" id="QSFT01000001">
    <property type="protein sequence ID" value="RHA78956.1"/>
    <property type="molecule type" value="Genomic_DNA"/>
</dbReference>
<keyword evidence="1" id="KW-0328">Glycosyltransferase</keyword>
<protein>
    <submittedName>
        <fullName evidence="4">Glycosyltransferase family 2 protein</fullName>
    </submittedName>
</protein>
<dbReference type="AlphaFoldDB" id="A0A413T552"/>
<gene>
    <name evidence="4" type="ORF">DW921_00380</name>
</gene>
<dbReference type="InterPro" id="IPR001173">
    <property type="entry name" value="Glyco_trans_2-like"/>
</dbReference>
<evidence type="ECO:0000313" key="4">
    <source>
        <dbReference type="EMBL" id="RHA78956.1"/>
    </source>
</evidence>
<dbReference type="CDD" id="cd00761">
    <property type="entry name" value="Glyco_tranf_GTA_type"/>
    <property type="match status" value="1"/>
</dbReference>
<dbReference type="PANTHER" id="PTHR22916">
    <property type="entry name" value="GLYCOSYLTRANSFERASE"/>
    <property type="match status" value="1"/>
</dbReference>
<dbReference type="InterPro" id="IPR029044">
    <property type="entry name" value="Nucleotide-diphossugar_trans"/>
</dbReference>
<accession>A0A413T552</accession>
<evidence type="ECO:0000256" key="1">
    <source>
        <dbReference type="ARBA" id="ARBA00022676"/>
    </source>
</evidence>
<evidence type="ECO:0000259" key="3">
    <source>
        <dbReference type="Pfam" id="PF00535"/>
    </source>
</evidence>
<dbReference type="PANTHER" id="PTHR22916:SF51">
    <property type="entry name" value="GLYCOSYLTRANSFERASE EPSH-RELATED"/>
    <property type="match status" value="1"/>
</dbReference>
<dbReference type="RefSeq" id="WP_118399772.1">
    <property type="nucleotide sequence ID" value="NZ_CABJGD010000001.1"/>
</dbReference>
<proteinExistence type="predicted"/>
<sequence>MHCPFISIIIAVYNAEKYLSRCIKSIQEQDFSDYEVLLIDDGSTDNSRILCEQFAQKDSRFLLFHKKNEGVSATRQFGIDHSNGLYTIHVDPDDWIEPHMLSSLYKEATRSNPDVIITDYFIEFKNKTVYKIQKPLSLSNKAILNNFFNGLHGSCCNKLIKKDIYDKYNIKYPHNTNYCEDLLVCLQIYQHPVKTSYLPQAFYHYDQVCNADSITRKYNIKTIEQHLNYIKNLRIILSKYPQKELVKKGILIALYDEFSHNAIYYPEFNDLADETKEVILQMNVSTIGKYLFYSAIQYNKKFFSFIFRIIYKLHTQLNR</sequence>
<dbReference type="GO" id="GO:0016758">
    <property type="term" value="F:hexosyltransferase activity"/>
    <property type="evidence" value="ECO:0007669"/>
    <property type="project" value="UniProtKB-ARBA"/>
</dbReference>
<organism evidence="4 5">
    <name type="scientific">Phocaeicola coprophilus</name>
    <dbReference type="NCBI Taxonomy" id="387090"/>
    <lineage>
        <taxon>Bacteria</taxon>
        <taxon>Pseudomonadati</taxon>
        <taxon>Bacteroidota</taxon>
        <taxon>Bacteroidia</taxon>
        <taxon>Bacteroidales</taxon>
        <taxon>Bacteroidaceae</taxon>
        <taxon>Phocaeicola</taxon>
    </lineage>
</organism>
<dbReference type="Proteomes" id="UP000283855">
    <property type="component" value="Unassembled WGS sequence"/>
</dbReference>
<comment type="caution">
    <text evidence="4">The sequence shown here is derived from an EMBL/GenBank/DDBJ whole genome shotgun (WGS) entry which is preliminary data.</text>
</comment>
<evidence type="ECO:0000313" key="5">
    <source>
        <dbReference type="Proteomes" id="UP000283855"/>
    </source>
</evidence>
<dbReference type="Gene3D" id="3.90.550.10">
    <property type="entry name" value="Spore Coat Polysaccharide Biosynthesis Protein SpsA, Chain A"/>
    <property type="match status" value="1"/>
</dbReference>
<reference evidence="4 5" key="1">
    <citation type="submission" date="2018-08" db="EMBL/GenBank/DDBJ databases">
        <title>A genome reference for cultivated species of the human gut microbiota.</title>
        <authorList>
            <person name="Zou Y."/>
            <person name="Xue W."/>
            <person name="Luo G."/>
        </authorList>
    </citation>
    <scope>NUCLEOTIDE SEQUENCE [LARGE SCALE GENOMIC DNA]</scope>
    <source>
        <strain evidence="4 5">AM42-38</strain>
    </source>
</reference>
<dbReference type="Pfam" id="PF00535">
    <property type="entry name" value="Glycos_transf_2"/>
    <property type="match status" value="1"/>
</dbReference>
<name>A0A413T552_9BACT</name>
<keyword evidence="2 4" id="KW-0808">Transferase</keyword>
<evidence type="ECO:0000256" key="2">
    <source>
        <dbReference type="ARBA" id="ARBA00022679"/>
    </source>
</evidence>
<feature type="domain" description="Glycosyltransferase 2-like" evidence="3">
    <location>
        <begin position="7"/>
        <end position="167"/>
    </location>
</feature>